<comment type="caution">
    <text evidence="2">The sequence shown here is derived from an EMBL/GenBank/DDBJ whole genome shotgun (WGS) entry which is preliminary data.</text>
</comment>
<organism evidence="2">
    <name type="scientific">Sesamum latifolium</name>
    <dbReference type="NCBI Taxonomy" id="2727402"/>
    <lineage>
        <taxon>Eukaryota</taxon>
        <taxon>Viridiplantae</taxon>
        <taxon>Streptophyta</taxon>
        <taxon>Embryophyta</taxon>
        <taxon>Tracheophyta</taxon>
        <taxon>Spermatophyta</taxon>
        <taxon>Magnoliopsida</taxon>
        <taxon>eudicotyledons</taxon>
        <taxon>Gunneridae</taxon>
        <taxon>Pentapetalae</taxon>
        <taxon>asterids</taxon>
        <taxon>lamiids</taxon>
        <taxon>Lamiales</taxon>
        <taxon>Pedaliaceae</taxon>
        <taxon>Sesamum</taxon>
    </lineage>
</organism>
<proteinExistence type="predicted"/>
<evidence type="ECO:0000313" key="2">
    <source>
        <dbReference type="EMBL" id="KAL0433556.1"/>
    </source>
</evidence>
<dbReference type="Pfam" id="PF13966">
    <property type="entry name" value="zf-RVT"/>
    <property type="match status" value="1"/>
</dbReference>
<dbReference type="AlphaFoldDB" id="A0AAW2W075"/>
<reference evidence="2" key="1">
    <citation type="submission" date="2020-06" db="EMBL/GenBank/DDBJ databases">
        <authorList>
            <person name="Li T."/>
            <person name="Hu X."/>
            <person name="Zhang T."/>
            <person name="Song X."/>
            <person name="Zhang H."/>
            <person name="Dai N."/>
            <person name="Sheng W."/>
            <person name="Hou X."/>
            <person name="Wei L."/>
        </authorList>
    </citation>
    <scope>NUCLEOTIDE SEQUENCE</scope>
    <source>
        <strain evidence="2">KEN1</strain>
        <tissue evidence="2">Leaf</tissue>
    </source>
</reference>
<sequence>MLQFHIGSGDTIWLWTDPWDTLGPLGLVFPRGPALTGLPRDSKLSTVIDGLSWQWPSTSSPILQLIQDVLPPILGGPDSITWCSTNNRFSTSSAYQIFMPESTKVPWYSLFHRPLKIPRNQFIMWLASLDKLSNRDKTWLNLPSQTCCLCNMDVLETCSHLFFECDISWQCLTLLQTRTKFSWPRTQWRQGLLWASARLRGRHLINAAYCAALASLVYHIWKERNCRRFTGLTTTQNQSLQMWRNIFDFEFLVKI</sequence>
<name>A0AAW2W075_9LAMI</name>
<feature type="domain" description="Reverse transcriptase zinc-binding" evidence="1">
    <location>
        <begin position="89"/>
        <end position="170"/>
    </location>
</feature>
<gene>
    <name evidence="2" type="ORF">Slati_2689900</name>
</gene>
<evidence type="ECO:0000259" key="1">
    <source>
        <dbReference type="Pfam" id="PF13966"/>
    </source>
</evidence>
<dbReference type="InterPro" id="IPR026960">
    <property type="entry name" value="RVT-Znf"/>
</dbReference>
<dbReference type="EMBL" id="JACGWN010000009">
    <property type="protein sequence ID" value="KAL0433556.1"/>
    <property type="molecule type" value="Genomic_DNA"/>
</dbReference>
<protein>
    <recommendedName>
        <fullName evidence="1">Reverse transcriptase zinc-binding domain-containing protein</fullName>
    </recommendedName>
</protein>
<accession>A0AAW2W075</accession>
<reference evidence="2" key="2">
    <citation type="journal article" date="2024" name="Plant">
        <title>Genomic evolution and insights into agronomic trait innovations of Sesamum species.</title>
        <authorList>
            <person name="Miao H."/>
            <person name="Wang L."/>
            <person name="Qu L."/>
            <person name="Liu H."/>
            <person name="Sun Y."/>
            <person name="Le M."/>
            <person name="Wang Q."/>
            <person name="Wei S."/>
            <person name="Zheng Y."/>
            <person name="Lin W."/>
            <person name="Duan Y."/>
            <person name="Cao H."/>
            <person name="Xiong S."/>
            <person name="Wang X."/>
            <person name="Wei L."/>
            <person name="Li C."/>
            <person name="Ma Q."/>
            <person name="Ju M."/>
            <person name="Zhao R."/>
            <person name="Li G."/>
            <person name="Mu C."/>
            <person name="Tian Q."/>
            <person name="Mei H."/>
            <person name="Zhang T."/>
            <person name="Gao T."/>
            <person name="Zhang H."/>
        </authorList>
    </citation>
    <scope>NUCLEOTIDE SEQUENCE</scope>
    <source>
        <tissue evidence="2">Leaf</tissue>
    </source>
</reference>